<keyword evidence="3 6" id="KW-0812">Transmembrane</keyword>
<feature type="transmembrane region" description="Helical" evidence="6">
    <location>
        <begin position="254"/>
        <end position="276"/>
    </location>
</feature>
<organism evidence="7 8">
    <name type="scientific">Saponaria officinalis</name>
    <name type="common">Common soapwort</name>
    <name type="synonym">Lychnis saponaria</name>
    <dbReference type="NCBI Taxonomy" id="3572"/>
    <lineage>
        <taxon>Eukaryota</taxon>
        <taxon>Viridiplantae</taxon>
        <taxon>Streptophyta</taxon>
        <taxon>Embryophyta</taxon>
        <taxon>Tracheophyta</taxon>
        <taxon>Spermatophyta</taxon>
        <taxon>Magnoliopsida</taxon>
        <taxon>eudicotyledons</taxon>
        <taxon>Gunneridae</taxon>
        <taxon>Pentapetalae</taxon>
        <taxon>Caryophyllales</taxon>
        <taxon>Caryophyllaceae</taxon>
        <taxon>Caryophylleae</taxon>
        <taxon>Saponaria</taxon>
    </lineage>
</organism>
<feature type="transmembrane region" description="Helical" evidence="6">
    <location>
        <begin position="162"/>
        <end position="184"/>
    </location>
</feature>
<protein>
    <recommendedName>
        <fullName evidence="9">Major facilitator superfamily (MFS) profile domain-containing protein</fullName>
    </recommendedName>
</protein>
<dbReference type="AlphaFoldDB" id="A0AAW1JQ64"/>
<feature type="transmembrane region" description="Helical" evidence="6">
    <location>
        <begin position="65"/>
        <end position="85"/>
    </location>
</feature>
<comment type="caution">
    <text evidence="7">The sequence shown here is derived from an EMBL/GenBank/DDBJ whole genome shotgun (WGS) entry which is preliminary data.</text>
</comment>
<evidence type="ECO:0000313" key="7">
    <source>
        <dbReference type="EMBL" id="KAK9707363.1"/>
    </source>
</evidence>
<dbReference type="Proteomes" id="UP001443914">
    <property type="component" value="Unassembled WGS sequence"/>
</dbReference>
<proteinExistence type="predicted"/>
<gene>
    <name evidence="7" type="ORF">RND81_07G192500</name>
</gene>
<feature type="transmembrane region" description="Helical" evidence="6">
    <location>
        <begin position="375"/>
        <end position="393"/>
    </location>
</feature>
<comment type="subcellular location">
    <subcellularLocation>
        <location evidence="1">Membrane</location>
        <topology evidence="1">Multi-pass membrane protein</topology>
    </subcellularLocation>
</comment>
<accession>A0AAW1JQ64</accession>
<dbReference type="GO" id="GO:0016020">
    <property type="term" value="C:membrane"/>
    <property type="evidence" value="ECO:0007669"/>
    <property type="project" value="UniProtKB-SubCell"/>
</dbReference>
<keyword evidence="8" id="KW-1185">Reference proteome</keyword>
<dbReference type="PANTHER" id="PTHR23504:SF108">
    <property type="entry name" value="OS11G0151500 PROTEIN"/>
    <property type="match status" value="1"/>
</dbReference>
<keyword evidence="5 6" id="KW-0472">Membrane</keyword>
<feature type="transmembrane region" description="Helical" evidence="6">
    <location>
        <begin position="413"/>
        <end position="432"/>
    </location>
</feature>
<dbReference type="EMBL" id="JBDFQZ010000007">
    <property type="protein sequence ID" value="KAK9707363.1"/>
    <property type="molecule type" value="Genomic_DNA"/>
</dbReference>
<dbReference type="GO" id="GO:0022857">
    <property type="term" value="F:transmembrane transporter activity"/>
    <property type="evidence" value="ECO:0007669"/>
    <property type="project" value="InterPro"/>
</dbReference>
<dbReference type="InterPro" id="IPR001958">
    <property type="entry name" value="Tet-R_TetA/multi-R_MdtG-like"/>
</dbReference>
<evidence type="ECO:0008006" key="9">
    <source>
        <dbReference type="Google" id="ProtNLM"/>
    </source>
</evidence>
<dbReference type="Pfam" id="PF07690">
    <property type="entry name" value="MFS_1"/>
    <property type="match status" value="1"/>
</dbReference>
<evidence type="ECO:0000256" key="6">
    <source>
        <dbReference type="SAM" id="Phobius"/>
    </source>
</evidence>
<dbReference type="Gene3D" id="1.20.1250.20">
    <property type="entry name" value="MFS general substrate transporter like domains"/>
    <property type="match status" value="1"/>
</dbReference>
<evidence type="ECO:0000256" key="3">
    <source>
        <dbReference type="ARBA" id="ARBA00022692"/>
    </source>
</evidence>
<evidence type="ECO:0000313" key="8">
    <source>
        <dbReference type="Proteomes" id="UP001443914"/>
    </source>
</evidence>
<evidence type="ECO:0000256" key="2">
    <source>
        <dbReference type="ARBA" id="ARBA00022448"/>
    </source>
</evidence>
<sequence length="448" mass="49368">MARELLHSIDSIRDIIMFRDIKLLVHMLLPLFVHGIALEICNPFLMEIISSALCPAQSTCPDALYLDNLQQIVAGFLMVPVLILLCELSDEYGRKPFLLLTTSASILPVGIAALLALNTSRGFIYAYLGLRCVSYILSLRAVFCIAIAYAADVVEDEKRVAAFSWITGVMSASHVLGNVLAKSIPAKYSFVLSIPLMVVCLVLIHLFMTETVIRAPITRQKSQWFILIKLIKERCSSIGYAATTIMTRPSLRRIYLVSFLYEFGMSGISSVLLFYLKEAFDLKESKSSDTLIIVQIGSVFSQMLIVPVINGLAGEKAILCMGLLTSATYAAFYSVAWETWLPYISVSLGLAYGFVKPSLCAIVSRSSSSNNQGRAQGSLAAIEAIAGFISPFVMTPLTMWFLSHNAPFDYKGFGILCSAASMMAAMFCAMHWKPEATWNHDLKDMLLT</sequence>
<dbReference type="PRINTS" id="PR01035">
    <property type="entry name" value="TCRTETA"/>
</dbReference>
<name>A0AAW1JQ64_SAPOF</name>
<feature type="transmembrane region" description="Helical" evidence="6">
    <location>
        <begin position="97"/>
        <end position="117"/>
    </location>
</feature>
<evidence type="ECO:0000256" key="4">
    <source>
        <dbReference type="ARBA" id="ARBA00022989"/>
    </source>
</evidence>
<feature type="transmembrane region" description="Helical" evidence="6">
    <location>
        <begin position="343"/>
        <end position="363"/>
    </location>
</feature>
<reference evidence="7" key="1">
    <citation type="submission" date="2024-03" db="EMBL/GenBank/DDBJ databases">
        <title>WGS assembly of Saponaria officinalis var. Norfolk2.</title>
        <authorList>
            <person name="Jenkins J."/>
            <person name="Shu S."/>
            <person name="Grimwood J."/>
            <person name="Barry K."/>
            <person name="Goodstein D."/>
            <person name="Schmutz J."/>
            <person name="Leebens-Mack J."/>
            <person name="Osbourn A."/>
        </authorList>
    </citation>
    <scope>NUCLEOTIDE SEQUENCE [LARGE SCALE GENOMIC DNA]</scope>
    <source>
        <strain evidence="7">JIC</strain>
    </source>
</reference>
<keyword evidence="2" id="KW-0813">Transport</keyword>
<dbReference type="InterPro" id="IPR011701">
    <property type="entry name" value="MFS"/>
</dbReference>
<dbReference type="SUPFAM" id="SSF103473">
    <property type="entry name" value="MFS general substrate transporter"/>
    <property type="match status" value="1"/>
</dbReference>
<keyword evidence="4 6" id="KW-1133">Transmembrane helix</keyword>
<feature type="transmembrane region" description="Helical" evidence="6">
    <location>
        <begin position="317"/>
        <end position="337"/>
    </location>
</feature>
<evidence type="ECO:0000256" key="1">
    <source>
        <dbReference type="ARBA" id="ARBA00004141"/>
    </source>
</evidence>
<dbReference type="InterPro" id="IPR036259">
    <property type="entry name" value="MFS_trans_sf"/>
</dbReference>
<feature type="transmembrane region" description="Helical" evidence="6">
    <location>
        <begin position="123"/>
        <end position="150"/>
    </location>
</feature>
<evidence type="ECO:0000256" key="5">
    <source>
        <dbReference type="ARBA" id="ARBA00023136"/>
    </source>
</evidence>
<feature type="transmembrane region" description="Helical" evidence="6">
    <location>
        <begin position="21"/>
        <end position="45"/>
    </location>
</feature>
<feature type="transmembrane region" description="Helical" evidence="6">
    <location>
        <begin position="190"/>
        <end position="213"/>
    </location>
</feature>
<dbReference type="PANTHER" id="PTHR23504">
    <property type="entry name" value="MAJOR FACILITATOR SUPERFAMILY DOMAIN-CONTAINING PROTEIN 10"/>
    <property type="match status" value="1"/>
</dbReference>
<feature type="transmembrane region" description="Helical" evidence="6">
    <location>
        <begin position="291"/>
        <end position="310"/>
    </location>
</feature>